<dbReference type="GO" id="GO:0004826">
    <property type="term" value="F:phenylalanine-tRNA ligase activity"/>
    <property type="evidence" value="ECO:0007669"/>
    <property type="project" value="InterPro"/>
</dbReference>
<dbReference type="GO" id="GO:0005524">
    <property type="term" value="F:ATP binding"/>
    <property type="evidence" value="ECO:0007669"/>
    <property type="project" value="InterPro"/>
</dbReference>
<evidence type="ECO:0000313" key="3">
    <source>
        <dbReference type="Proteomes" id="UP000269396"/>
    </source>
</evidence>
<dbReference type="PROSITE" id="PS51483">
    <property type="entry name" value="B5"/>
    <property type="match status" value="1"/>
</dbReference>
<dbReference type="EMBL" id="UZAL01036746">
    <property type="protein sequence ID" value="VDP70424.1"/>
    <property type="molecule type" value="Genomic_DNA"/>
</dbReference>
<dbReference type="InterPro" id="IPR020825">
    <property type="entry name" value="Phe-tRNA_synthase-like_B3/B4"/>
</dbReference>
<keyword evidence="3" id="KW-1185">Reference proteome</keyword>
<organism evidence="2 3">
    <name type="scientific">Schistosoma mattheei</name>
    <dbReference type="NCBI Taxonomy" id="31246"/>
    <lineage>
        <taxon>Eukaryota</taxon>
        <taxon>Metazoa</taxon>
        <taxon>Spiralia</taxon>
        <taxon>Lophotrochozoa</taxon>
        <taxon>Platyhelminthes</taxon>
        <taxon>Trematoda</taxon>
        <taxon>Digenea</taxon>
        <taxon>Strigeidida</taxon>
        <taxon>Schistosomatoidea</taxon>
        <taxon>Schistosomatidae</taxon>
        <taxon>Schistosoma</taxon>
    </lineage>
</organism>
<dbReference type="InterPro" id="IPR005147">
    <property type="entry name" value="tRNA_synthase_B5-dom"/>
</dbReference>
<dbReference type="Gene3D" id="3.30.56.10">
    <property type="match status" value="1"/>
</dbReference>
<dbReference type="GO" id="GO:0003723">
    <property type="term" value="F:RNA binding"/>
    <property type="evidence" value="ECO:0007669"/>
    <property type="project" value="InterPro"/>
</dbReference>
<dbReference type="GO" id="GO:0009328">
    <property type="term" value="C:phenylalanine-tRNA ligase complex"/>
    <property type="evidence" value="ECO:0007669"/>
    <property type="project" value="TreeGrafter"/>
</dbReference>
<dbReference type="PANTHER" id="PTHR10947:SF0">
    <property type="entry name" value="PHENYLALANINE--TRNA LIGASE BETA SUBUNIT"/>
    <property type="match status" value="1"/>
</dbReference>
<evidence type="ECO:0000313" key="2">
    <source>
        <dbReference type="EMBL" id="VDP70424.1"/>
    </source>
</evidence>
<gene>
    <name evidence="2" type="ORF">SMTD_LOCUS16113</name>
</gene>
<protein>
    <recommendedName>
        <fullName evidence="1">B5 domain-containing protein</fullName>
    </recommendedName>
</protein>
<proteinExistence type="predicted"/>
<dbReference type="InterPro" id="IPR045060">
    <property type="entry name" value="Phe-tRNA-ligase_IIc_bsu"/>
</dbReference>
<dbReference type="GO" id="GO:0006432">
    <property type="term" value="P:phenylalanyl-tRNA aminoacylation"/>
    <property type="evidence" value="ECO:0007669"/>
    <property type="project" value="InterPro"/>
</dbReference>
<sequence length="238" mass="26647">MKRGRAAGPDGLAPEIFKDGGPILAITLTNILTKIWESDVIPSDWSQSLIVPIYKKGSKSFCDNHRGISLTNIISKILASIIIRCLTKTRELQTREDQAGFRPGHGCIDHIFTIREHSRISTKTRNVFIEATGTDLHKAIVVLDTLITMFSEYCEEPFTAESVEVIQHDGSRFLYPRLDYRDEVVSIDYINRQLGTNISETEVINLLNRMGFTCTTVSSNQCKDSTSDILTPGNVLLK</sequence>
<name>A0A3P8GJ05_9TREM</name>
<feature type="domain" description="B5" evidence="1">
    <location>
        <begin position="178"/>
        <end position="238"/>
    </location>
</feature>
<dbReference type="Proteomes" id="UP000269396">
    <property type="component" value="Unassembled WGS sequence"/>
</dbReference>
<accession>A0A3P8GJ05</accession>
<evidence type="ECO:0000259" key="1">
    <source>
        <dbReference type="PROSITE" id="PS51483"/>
    </source>
</evidence>
<dbReference type="AlphaFoldDB" id="A0A3P8GJ05"/>
<dbReference type="GO" id="GO:0000287">
    <property type="term" value="F:magnesium ion binding"/>
    <property type="evidence" value="ECO:0007669"/>
    <property type="project" value="InterPro"/>
</dbReference>
<dbReference type="PANTHER" id="PTHR10947">
    <property type="entry name" value="PHENYLALANYL-TRNA SYNTHETASE BETA CHAIN AND LEUCINE-RICH REPEAT-CONTAINING PROTEIN 47"/>
    <property type="match status" value="1"/>
</dbReference>
<dbReference type="Gene3D" id="3.50.40.10">
    <property type="entry name" value="Phenylalanyl-trna Synthetase, Chain B, domain 3"/>
    <property type="match status" value="1"/>
</dbReference>
<reference evidence="2 3" key="1">
    <citation type="submission" date="2018-11" db="EMBL/GenBank/DDBJ databases">
        <authorList>
            <consortium name="Pathogen Informatics"/>
        </authorList>
    </citation>
    <scope>NUCLEOTIDE SEQUENCE [LARGE SCALE GENOMIC DNA]</scope>
    <source>
        <strain>Denwood</strain>
        <strain evidence="3">Zambia</strain>
    </source>
</reference>